<dbReference type="Proteomes" id="UP001597277">
    <property type="component" value="Unassembled WGS sequence"/>
</dbReference>
<evidence type="ECO:0000259" key="2">
    <source>
        <dbReference type="Pfam" id="PF00501"/>
    </source>
</evidence>
<dbReference type="Gene3D" id="3.40.50.12780">
    <property type="entry name" value="N-terminal domain of ligase-like"/>
    <property type="match status" value="1"/>
</dbReference>
<dbReference type="InterPro" id="IPR042099">
    <property type="entry name" value="ANL_N_sf"/>
</dbReference>
<feature type="region of interest" description="Disordered" evidence="1">
    <location>
        <begin position="445"/>
        <end position="471"/>
    </location>
</feature>
<dbReference type="Pfam" id="PF00501">
    <property type="entry name" value="AMP-binding"/>
    <property type="match status" value="1"/>
</dbReference>
<name>A0ABW4KZN6_9MICO</name>
<dbReference type="EMBL" id="JBHUEE010000001">
    <property type="protein sequence ID" value="MFD1716465.1"/>
    <property type="molecule type" value="Genomic_DNA"/>
</dbReference>
<reference evidence="5" key="1">
    <citation type="journal article" date="2019" name="Int. J. Syst. Evol. Microbiol.">
        <title>The Global Catalogue of Microorganisms (GCM) 10K type strain sequencing project: providing services to taxonomists for standard genome sequencing and annotation.</title>
        <authorList>
            <consortium name="The Broad Institute Genomics Platform"/>
            <consortium name="The Broad Institute Genome Sequencing Center for Infectious Disease"/>
            <person name="Wu L."/>
            <person name="Ma J."/>
        </authorList>
    </citation>
    <scope>NUCLEOTIDE SEQUENCE [LARGE SCALE GENOMIC DNA]</scope>
    <source>
        <strain evidence="5">JCM 17130</strain>
    </source>
</reference>
<sequence length="471" mass="48571">MQAEPEPSSPSPEAASRTAPTVLPLRGGTAPEDVFRLHAALRRRLVPVLGGEDTAGAGSTVLLPHAPEITGERALAELRARMRGPVPGGTAAALRTSGSTTGAGRHVALTDRSLVAGADATAQRLGGPGRWVLAVPAHHVAGFQLLVRTVVAGTDPVVVDTSEGFDPRALAAAAARVDLPAFLSLVPTQLGRVLRAGERVVAPLRRLTGILVGGAASSPGMLAEARGAGLAVRTTYGMTETGGGCVYDGVPLPRVRVRLGEDDRVEIAGPVLAAGYLDGADPDAFVTSDGLRWHRTRDRGAFVVEGGRERLRVLGRVDDVVNTGGVKVSPAAVERLLGEHPGVAEVAVVGVGDEEWGELVTAVVVPRASERVRLADLRETVRVELGAAHAPRVLVLTEALPLRGPGKVDRRATAHLAATALGRRATAAVSHDPQLPDRAVAHAQPRVTGVEEHPPHPPSGAGAPDPGSAHI</sequence>
<keyword evidence="5" id="KW-1185">Reference proteome</keyword>
<gene>
    <name evidence="4" type="ORF">ACFSE6_01345</name>
</gene>
<evidence type="ECO:0000256" key="1">
    <source>
        <dbReference type="SAM" id="MobiDB-lite"/>
    </source>
</evidence>
<feature type="domain" description="AMP-binding enzyme C-terminal" evidence="3">
    <location>
        <begin position="333"/>
        <end position="407"/>
    </location>
</feature>
<dbReference type="SUPFAM" id="SSF56801">
    <property type="entry name" value="Acetyl-CoA synthetase-like"/>
    <property type="match status" value="1"/>
</dbReference>
<dbReference type="RefSeq" id="WP_388001902.1">
    <property type="nucleotide sequence ID" value="NZ_JBHUEE010000001.1"/>
</dbReference>
<dbReference type="PANTHER" id="PTHR43201:SF32">
    <property type="entry name" value="2-SUCCINYLBENZOATE--COA LIGASE, CHLOROPLASTIC_PEROXISOMAL"/>
    <property type="match status" value="1"/>
</dbReference>
<feature type="domain" description="AMP-dependent synthetase/ligase" evidence="2">
    <location>
        <begin position="90"/>
        <end position="256"/>
    </location>
</feature>
<dbReference type="InterPro" id="IPR045851">
    <property type="entry name" value="AMP-bd_C_sf"/>
</dbReference>
<evidence type="ECO:0000313" key="5">
    <source>
        <dbReference type="Proteomes" id="UP001597277"/>
    </source>
</evidence>
<feature type="compositionally biased region" description="Low complexity" evidence="1">
    <location>
        <begin position="1"/>
        <end position="16"/>
    </location>
</feature>
<evidence type="ECO:0000259" key="3">
    <source>
        <dbReference type="Pfam" id="PF13193"/>
    </source>
</evidence>
<organism evidence="4 5">
    <name type="scientific">Georgenia deserti</name>
    <dbReference type="NCBI Taxonomy" id="2093781"/>
    <lineage>
        <taxon>Bacteria</taxon>
        <taxon>Bacillati</taxon>
        <taxon>Actinomycetota</taxon>
        <taxon>Actinomycetes</taxon>
        <taxon>Micrococcales</taxon>
        <taxon>Bogoriellaceae</taxon>
        <taxon>Georgenia</taxon>
    </lineage>
</organism>
<feature type="compositionally biased region" description="Low complexity" evidence="1">
    <location>
        <begin position="459"/>
        <end position="471"/>
    </location>
</feature>
<dbReference type="InterPro" id="IPR025110">
    <property type="entry name" value="AMP-bd_C"/>
</dbReference>
<dbReference type="InterPro" id="IPR000873">
    <property type="entry name" value="AMP-dep_synth/lig_dom"/>
</dbReference>
<dbReference type="Pfam" id="PF13193">
    <property type="entry name" value="AMP-binding_C"/>
    <property type="match status" value="1"/>
</dbReference>
<comment type="caution">
    <text evidence="4">The sequence shown here is derived from an EMBL/GenBank/DDBJ whole genome shotgun (WGS) entry which is preliminary data.</text>
</comment>
<evidence type="ECO:0000313" key="4">
    <source>
        <dbReference type="EMBL" id="MFD1716465.1"/>
    </source>
</evidence>
<proteinExistence type="predicted"/>
<dbReference type="Gene3D" id="3.30.300.30">
    <property type="match status" value="1"/>
</dbReference>
<feature type="region of interest" description="Disordered" evidence="1">
    <location>
        <begin position="1"/>
        <end position="29"/>
    </location>
</feature>
<dbReference type="PANTHER" id="PTHR43201">
    <property type="entry name" value="ACYL-COA SYNTHETASE"/>
    <property type="match status" value="1"/>
</dbReference>
<accession>A0ABW4KZN6</accession>
<protein>
    <submittedName>
        <fullName evidence="4">AMP-binding protein</fullName>
    </submittedName>
</protein>